<evidence type="ECO:0000313" key="2">
    <source>
        <dbReference type="EMBL" id="KAK9500366.1"/>
    </source>
</evidence>
<accession>A0AAW1CPM5</accession>
<comment type="caution">
    <text evidence="2">The sequence shown here is derived from an EMBL/GenBank/DDBJ whole genome shotgun (WGS) entry which is preliminary data.</text>
</comment>
<evidence type="ECO:0000313" key="3">
    <source>
        <dbReference type="Proteomes" id="UP001461498"/>
    </source>
</evidence>
<feature type="region of interest" description="Disordered" evidence="1">
    <location>
        <begin position="40"/>
        <end position="77"/>
    </location>
</feature>
<dbReference type="EMBL" id="JAPXFL010000010">
    <property type="protein sequence ID" value="KAK9500366.1"/>
    <property type="molecule type" value="Genomic_DNA"/>
</dbReference>
<name>A0AAW1CPM5_9HEMI</name>
<dbReference type="AlphaFoldDB" id="A0AAW1CPM5"/>
<gene>
    <name evidence="2" type="ORF">O3M35_001645</name>
</gene>
<protein>
    <submittedName>
        <fullName evidence="2">Uncharacterized protein</fullName>
    </submittedName>
</protein>
<evidence type="ECO:0000256" key="1">
    <source>
        <dbReference type="SAM" id="MobiDB-lite"/>
    </source>
</evidence>
<reference evidence="2 3" key="1">
    <citation type="submission" date="2022-12" db="EMBL/GenBank/DDBJ databases">
        <title>Chromosome-level genome assembly of true bugs.</title>
        <authorList>
            <person name="Ma L."/>
            <person name="Li H."/>
        </authorList>
    </citation>
    <scope>NUCLEOTIDE SEQUENCE [LARGE SCALE GENOMIC DNA]</scope>
    <source>
        <strain evidence="2">Lab_2022b</strain>
    </source>
</reference>
<keyword evidence="3" id="KW-1185">Reference proteome</keyword>
<sequence length="100" mass="11021">MSIEEEELESLKPLDETSIIADSTPIRLDRPNKLQLRKQSTPGSFRFFEDTDDTEGETPLAGKSPSTKITIVPPPVNNGKDTLSNYSSFRMCLCSAGLLC</sequence>
<proteinExistence type="predicted"/>
<organism evidence="2 3">
    <name type="scientific">Rhynocoris fuscipes</name>
    <dbReference type="NCBI Taxonomy" id="488301"/>
    <lineage>
        <taxon>Eukaryota</taxon>
        <taxon>Metazoa</taxon>
        <taxon>Ecdysozoa</taxon>
        <taxon>Arthropoda</taxon>
        <taxon>Hexapoda</taxon>
        <taxon>Insecta</taxon>
        <taxon>Pterygota</taxon>
        <taxon>Neoptera</taxon>
        <taxon>Paraneoptera</taxon>
        <taxon>Hemiptera</taxon>
        <taxon>Heteroptera</taxon>
        <taxon>Panheteroptera</taxon>
        <taxon>Cimicomorpha</taxon>
        <taxon>Reduviidae</taxon>
        <taxon>Harpactorinae</taxon>
        <taxon>Harpactorini</taxon>
        <taxon>Rhynocoris</taxon>
    </lineage>
</organism>
<dbReference type="Proteomes" id="UP001461498">
    <property type="component" value="Unassembled WGS sequence"/>
</dbReference>